<feature type="chain" id="PRO_5045022719" evidence="1">
    <location>
        <begin position="21"/>
        <end position="163"/>
    </location>
</feature>
<dbReference type="Proteomes" id="UP000695000">
    <property type="component" value="Unplaced"/>
</dbReference>
<dbReference type="RefSeq" id="XP_017775650.1">
    <property type="nucleotide sequence ID" value="XM_017920161.1"/>
</dbReference>
<evidence type="ECO:0000313" key="4">
    <source>
        <dbReference type="RefSeq" id="XP_017775650.1"/>
    </source>
</evidence>
<reference evidence="3 4" key="1">
    <citation type="submission" date="2025-05" db="UniProtKB">
        <authorList>
            <consortium name="RefSeq"/>
        </authorList>
    </citation>
    <scope>IDENTIFICATION</scope>
    <source>
        <tissue evidence="3 4">Whole Larva</tissue>
    </source>
</reference>
<evidence type="ECO:0000313" key="3">
    <source>
        <dbReference type="RefSeq" id="XP_017775649.1"/>
    </source>
</evidence>
<organism evidence="2 4">
    <name type="scientific">Nicrophorus vespilloides</name>
    <name type="common">Boreal carrion beetle</name>
    <dbReference type="NCBI Taxonomy" id="110193"/>
    <lineage>
        <taxon>Eukaryota</taxon>
        <taxon>Metazoa</taxon>
        <taxon>Ecdysozoa</taxon>
        <taxon>Arthropoda</taxon>
        <taxon>Hexapoda</taxon>
        <taxon>Insecta</taxon>
        <taxon>Pterygota</taxon>
        <taxon>Neoptera</taxon>
        <taxon>Endopterygota</taxon>
        <taxon>Coleoptera</taxon>
        <taxon>Polyphaga</taxon>
        <taxon>Staphyliniformia</taxon>
        <taxon>Silphidae</taxon>
        <taxon>Nicrophorinae</taxon>
        <taxon>Nicrophorus</taxon>
    </lineage>
</organism>
<proteinExistence type="predicted"/>
<evidence type="ECO:0000313" key="2">
    <source>
        <dbReference type="Proteomes" id="UP000695000"/>
    </source>
</evidence>
<name>A0ABM1MM50_NICVS</name>
<evidence type="ECO:0000256" key="1">
    <source>
        <dbReference type="SAM" id="SignalP"/>
    </source>
</evidence>
<sequence length="163" mass="19111">MHRRILKRTILFLLITTFVAFTLQINDDNVKDEKISRISNDQYQRIKRATVRKPGFFRTLFSVIYEQWNDTRNTVGTVNKLVNDNFLPENAPPVETTTSADPNATTKAPQFRISRNEFNRILRRNLKGIIRLYNIELKDALKQSDKNYAEFKKNASIEVSKFL</sequence>
<protein>
    <submittedName>
        <fullName evidence="3 4">Uncharacterized protein LOC108561995</fullName>
    </submittedName>
</protein>
<feature type="signal peptide" evidence="1">
    <location>
        <begin position="1"/>
        <end position="20"/>
    </location>
</feature>
<keyword evidence="1" id="KW-0732">Signal</keyword>
<accession>A0ABM1MM50</accession>
<gene>
    <name evidence="3 4" type="primary">LOC108561995</name>
</gene>
<dbReference type="RefSeq" id="XP_017775649.1">
    <property type="nucleotide sequence ID" value="XM_017920160.1"/>
</dbReference>
<dbReference type="GeneID" id="108561995"/>
<keyword evidence="2" id="KW-1185">Reference proteome</keyword>